<evidence type="ECO:0000256" key="1">
    <source>
        <dbReference type="ARBA" id="ARBA00022801"/>
    </source>
</evidence>
<accession>A0A179SUE8</accession>
<dbReference type="InterPro" id="IPR052043">
    <property type="entry name" value="PolySaccharide_Degr_Enz"/>
</dbReference>
<dbReference type="OrthoDB" id="9807186at2"/>
<evidence type="ECO:0000313" key="4">
    <source>
        <dbReference type="Proteomes" id="UP000078534"/>
    </source>
</evidence>
<protein>
    <recommendedName>
        <fullName evidence="5">Glycosyl hydrolase</fullName>
    </recommendedName>
</protein>
<keyword evidence="2" id="KW-1133">Transmembrane helix</keyword>
<dbReference type="PANTHER" id="PTHR33886:SF8">
    <property type="entry name" value="UNSATURATED RHAMNOGALACTURONAN HYDROLASE (EUROFUNG)"/>
    <property type="match status" value="1"/>
</dbReference>
<dbReference type="RefSeq" id="WP_066335117.1">
    <property type="nucleotide sequence ID" value="NZ_LWSG01000023.1"/>
</dbReference>
<dbReference type="Gene3D" id="1.50.10.10">
    <property type="match status" value="1"/>
</dbReference>
<dbReference type="Pfam" id="PF07470">
    <property type="entry name" value="Glyco_hydro_88"/>
    <property type="match status" value="1"/>
</dbReference>
<dbReference type="Proteomes" id="UP000078534">
    <property type="component" value="Unassembled WGS sequence"/>
</dbReference>
<name>A0A179SUE8_9BACI</name>
<dbReference type="SUPFAM" id="SSF48208">
    <property type="entry name" value="Six-hairpin glycosidases"/>
    <property type="match status" value="1"/>
</dbReference>
<dbReference type="GO" id="GO:0005975">
    <property type="term" value="P:carbohydrate metabolic process"/>
    <property type="evidence" value="ECO:0007669"/>
    <property type="project" value="InterPro"/>
</dbReference>
<dbReference type="AlphaFoldDB" id="A0A179SUE8"/>
<dbReference type="STRING" id="152268.A6K24_06430"/>
<dbReference type="EMBL" id="LWSG01000023">
    <property type="protein sequence ID" value="OAS85141.1"/>
    <property type="molecule type" value="Genomic_DNA"/>
</dbReference>
<keyword evidence="4" id="KW-1185">Reference proteome</keyword>
<dbReference type="GO" id="GO:0016787">
    <property type="term" value="F:hydrolase activity"/>
    <property type="evidence" value="ECO:0007669"/>
    <property type="project" value="UniProtKB-KW"/>
</dbReference>
<evidence type="ECO:0008006" key="5">
    <source>
        <dbReference type="Google" id="ProtNLM"/>
    </source>
</evidence>
<sequence length="414" mass="48325">MILEILSIILLIIILIVILIDLFPIITNMLLRFHIGRYKDKNIWNNAITKKGRDWLLRTPKIRVTDNTRLVVIDMLRGNYSNNTIQHWQEASLLLGLSEYLKDNKDKEIEKEITNYLNKKFHKNGKWKVIPKNIDGAILAYAIMKLDFIKTDQYKSAFDEIWDLIFNHIGEDGTVEYRKFMKSYRYVDTIGFICPFLVSYGLKFKKEECIQLAIKQIKEFENYGMLNKYFIPCHVYKIDNKIPLGLFGWGRGLGWYAIGLIDSWNELSEGCEFKKDLEKSVKRFALTAMDFQQENGSWNWSVTRNESRPDSSTTATLGWFMLNAAKIQDISEACLSSSKCAIDYLMKVTRRNGTVDFSQGDTKDIGVYSTLFDILPFTQGFSIRCINYYIRNFKLSNITKYEIDEDKEILKKSV</sequence>
<dbReference type="PANTHER" id="PTHR33886">
    <property type="entry name" value="UNSATURATED RHAMNOGALACTURONAN HYDROLASE (EUROFUNG)"/>
    <property type="match status" value="1"/>
</dbReference>
<dbReference type="InterPro" id="IPR008928">
    <property type="entry name" value="6-hairpin_glycosidase_sf"/>
</dbReference>
<comment type="caution">
    <text evidence="3">The sequence shown here is derived from an EMBL/GenBank/DDBJ whole genome shotgun (WGS) entry which is preliminary data.</text>
</comment>
<organism evidence="3 4">
    <name type="scientific">Metabacillus litoralis</name>
    <dbReference type="NCBI Taxonomy" id="152268"/>
    <lineage>
        <taxon>Bacteria</taxon>
        <taxon>Bacillati</taxon>
        <taxon>Bacillota</taxon>
        <taxon>Bacilli</taxon>
        <taxon>Bacillales</taxon>
        <taxon>Bacillaceae</taxon>
        <taxon>Metabacillus</taxon>
    </lineage>
</organism>
<dbReference type="InterPro" id="IPR012341">
    <property type="entry name" value="6hp_glycosidase-like_sf"/>
</dbReference>
<keyword evidence="2" id="KW-0812">Transmembrane</keyword>
<keyword evidence="2" id="KW-0472">Membrane</keyword>
<dbReference type="InterPro" id="IPR010905">
    <property type="entry name" value="Glyco_hydro_88"/>
</dbReference>
<proteinExistence type="predicted"/>
<reference evidence="4" key="1">
    <citation type="submission" date="2016-04" db="EMBL/GenBank/DDBJ databases">
        <authorList>
            <person name="Lyu Z."/>
            <person name="Lyu W."/>
        </authorList>
    </citation>
    <scope>NUCLEOTIDE SEQUENCE [LARGE SCALE GENOMIC DNA]</scope>
    <source>
        <strain evidence="4">C44</strain>
    </source>
</reference>
<feature type="transmembrane region" description="Helical" evidence="2">
    <location>
        <begin position="6"/>
        <end position="31"/>
    </location>
</feature>
<evidence type="ECO:0000256" key="2">
    <source>
        <dbReference type="SAM" id="Phobius"/>
    </source>
</evidence>
<gene>
    <name evidence="3" type="ORF">A6K24_06430</name>
</gene>
<keyword evidence="1" id="KW-0378">Hydrolase</keyword>
<evidence type="ECO:0000313" key="3">
    <source>
        <dbReference type="EMBL" id="OAS85141.1"/>
    </source>
</evidence>